<evidence type="ECO:0000256" key="2">
    <source>
        <dbReference type="SAM" id="SignalP"/>
    </source>
</evidence>
<dbReference type="EMBL" id="CATQJA010002552">
    <property type="protein sequence ID" value="CAJ0571251.1"/>
    <property type="molecule type" value="Genomic_DNA"/>
</dbReference>
<keyword evidence="2" id="KW-0732">Signal</keyword>
<reference evidence="3" key="1">
    <citation type="submission" date="2023-06" db="EMBL/GenBank/DDBJ databases">
        <authorList>
            <person name="Delattre M."/>
        </authorList>
    </citation>
    <scope>NUCLEOTIDE SEQUENCE</scope>
    <source>
        <strain evidence="3">AF72</strain>
    </source>
</reference>
<evidence type="ECO:0000313" key="3">
    <source>
        <dbReference type="EMBL" id="CAJ0571251.1"/>
    </source>
</evidence>
<sequence length="78" mass="7637">MRFFLVLLALVAVVLCGGGYGGSSYGVGGGPGFGPGGPGGFPGGPGGFQGGPGQFDQFGGAGGPQFGGNNYRSRPYRY</sequence>
<feature type="region of interest" description="Disordered" evidence="1">
    <location>
        <begin position="34"/>
        <end position="78"/>
    </location>
</feature>
<feature type="compositionally biased region" description="Gly residues" evidence="1">
    <location>
        <begin position="34"/>
        <end position="66"/>
    </location>
</feature>
<proteinExistence type="predicted"/>
<dbReference type="Proteomes" id="UP001177023">
    <property type="component" value="Unassembled WGS sequence"/>
</dbReference>
<name>A0AA36CLF0_9BILA</name>
<feature type="signal peptide" evidence="2">
    <location>
        <begin position="1"/>
        <end position="16"/>
    </location>
</feature>
<dbReference type="AlphaFoldDB" id="A0AA36CLF0"/>
<feature type="chain" id="PRO_5041316927" evidence="2">
    <location>
        <begin position="17"/>
        <end position="78"/>
    </location>
</feature>
<keyword evidence="4" id="KW-1185">Reference proteome</keyword>
<evidence type="ECO:0000256" key="1">
    <source>
        <dbReference type="SAM" id="MobiDB-lite"/>
    </source>
</evidence>
<gene>
    <name evidence="3" type="ORF">MSPICULIGERA_LOCUS9665</name>
</gene>
<accession>A0AA36CLF0</accession>
<protein>
    <submittedName>
        <fullName evidence="3">Uncharacterized protein</fullName>
    </submittedName>
</protein>
<comment type="caution">
    <text evidence="3">The sequence shown here is derived from an EMBL/GenBank/DDBJ whole genome shotgun (WGS) entry which is preliminary data.</text>
</comment>
<organism evidence="3 4">
    <name type="scientific">Mesorhabditis spiculigera</name>
    <dbReference type="NCBI Taxonomy" id="96644"/>
    <lineage>
        <taxon>Eukaryota</taxon>
        <taxon>Metazoa</taxon>
        <taxon>Ecdysozoa</taxon>
        <taxon>Nematoda</taxon>
        <taxon>Chromadorea</taxon>
        <taxon>Rhabditida</taxon>
        <taxon>Rhabditina</taxon>
        <taxon>Rhabditomorpha</taxon>
        <taxon>Rhabditoidea</taxon>
        <taxon>Rhabditidae</taxon>
        <taxon>Mesorhabditinae</taxon>
        <taxon>Mesorhabditis</taxon>
    </lineage>
</organism>
<evidence type="ECO:0000313" key="4">
    <source>
        <dbReference type="Proteomes" id="UP001177023"/>
    </source>
</evidence>
<feature type="non-terminal residue" evidence="3">
    <location>
        <position position="1"/>
    </location>
</feature>